<dbReference type="AlphaFoldDB" id="A0A9N9A8H4"/>
<organism evidence="9 10">
    <name type="scientific">Ambispora leptoticha</name>
    <dbReference type="NCBI Taxonomy" id="144679"/>
    <lineage>
        <taxon>Eukaryota</taxon>
        <taxon>Fungi</taxon>
        <taxon>Fungi incertae sedis</taxon>
        <taxon>Mucoromycota</taxon>
        <taxon>Glomeromycotina</taxon>
        <taxon>Glomeromycetes</taxon>
        <taxon>Archaeosporales</taxon>
        <taxon>Ambisporaceae</taxon>
        <taxon>Ambispora</taxon>
    </lineage>
</organism>
<feature type="domain" description="Ubiquitin-like" evidence="8">
    <location>
        <begin position="1"/>
        <end position="70"/>
    </location>
</feature>
<dbReference type="PRINTS" id="PR01839">
    <property type="entry name" value="RAD23PROTEIN"/>
</dbReference>
<evidence type="ECO:0000256" key="5">
    <source>
        <dbReference type="RuleBase" id="RU367049"/>
    </source>
</evidence>
<keyword evidence="5" id="KW-0963">Cytoplasm</keyword>
<dbReference type="PROSITE" id="PS50030">
    <property type="entry name" value="UBA"/>
    <property type="match status" value="2"/>
</dbReference>
<dbReference type="GO" id="GO:0003684">
    <property type="term" value="F:damaged DNA binding"/>
    <property type="evidence" value="ECO:0007669"/>
    <property type="project" value="UniProtKB-UniRule"/>
</dbReference>
<keyword evidence="2 5" id="KW-0227">DNA damage</keyword>
<dbReference type="InterPro" id="IPR015360">
    <property type="entry name" value="XPC-bd"/>
</dbReference>
<dbReference type="FunFam" id="1.10.8.10:FF:000003">
    <property type="entry name" value="UV excision repair protein RAD23 homolog"/>
    <property type="match status" value="1"/>
</dbReference>
<feature type="compositionally biased region" description="Low complexity" evidence="6">
    <location>
        <begin position="209"/>
        <end position="227"/>
    </location>
</feature>
<dbReference type="Gene3D" id="1.10.8.10">
    <property type="entry name" value="DNA helicase RuvA subunit, C-terminal domain"/>
    <property type="match status" value="2"/>
</dbReference>
<keyword evidence="4 5" id="KW-0539">Nucleus</keyword>
<dbReference type="InterPro" id="IPR000626">
    <property type="entry name" value="Ubiquitin-like_dom"/>
</dbReference>
<dbReference type="Gene3D" id="3.10.20.90">
    <property type="entry name" value="Phosphatidylinositol 3-kinase Catalytic Subunit, Chain A, domain 1"/>
    <property type="match status" value="1"/>
</dbReference>
<dbReference type="PANTHER" id="PTHR10621">
    <property type="entry name" value="UV EXCISION REPAIR PROTEIN RAD23"/>
    <property type="match status" value="1"/>
</dbReference>
<dbReference type="GO" id="GO:0070628">
    <property type="term" value="F:proteasome binding"/>
    <property type="evidence" value="ECO:0007669"/>
    <property type="project" value="TreeGrafter"/>
</dbReference>
<proteinExistence type="inferred from homology"/>
<dbReference type="CDD" id="cd14280">
    <property type="entry name" value="UBA1_Rad23_like"/>
    <property type="match status" value="1"/>
</dbReference>
<dbReference type="GO" id="GO:0043161">
    <property type="term" value="P:proteasome-mediated ubiquitin-dependent protein catabolic process"/>
    <property type="evidence" value="ECO:0007669"/>
    <property type="project" value="UniProtKB-UniRule"/>
</dbReference>
<dbReference type="FunFam" id="3.10.20.90:FF:000254">
    <property type="entry name" value="UV excision repair protein Rad23"/>
    <property type="match status" value="1"/>
</dbReference>
<keyword evidence="1" id="KW-0677">Repeat</keyword>
<feature type="compositionally biased region" description="Polar residues" evidence="6">
    <location>
        <begin position="196"/>
        <end position="208"/>
    </location>
</feature>
<dbReference type="InterPro" id="IPR009060">
    <property type="entry name" value="UBA-like_sf"/>
</dbReference>
<dbReference type="EMBL" id="CAJVPS010001014">
    <property type="protein sequence ID" value="CAG8520132.1"/>
    <property type="molecule type" value="Genomic_DNA"/>
</dbReference>
<comment type="function">
    <text evidence="5">Multiubiquitin chain receptor involved in modulation of proteasomal degradation. Involved in nucleotide excision repair.</text>
</comment>
<comment type="subcellular location">
    <subcellularLocation>
        <location evidence="5">Nucleus</location>
    </subcellularLocation>
    <subcellularLocation>
        <location evidence="5">Cytoplasm</location>
    </subcellularLocation>
</comment>
<protein>
    <recommendedName>
        <fullName evidence="5">UV excision repair protein RAD23</fullName>
    </recommendedName>
</protein>
<keyword evidence="3 5" id="KW-0234">DNA repair</keyword>
<dbReference type="FunFam" id="1.10.8.10:FF:000002">
    <property type="entry name" value="UV excision repair protein RAD23 homolog"/>
    <property type="match status" value="1"/>
</dbReference>
<accession>A0A9N9A8H4</accession>
<evidence type="ECO:0000259" key="7">
    <source>
        <dbReference type="PROSITE" id="PS50030"/>
    </source>
</evidence>
<sequence length="351" mass="37892">MKLTIKTLQQKSFSLDVEPEDQVVTVKEKIEKSQGYPISLQKLIFSGKILVDDKPISEYNISEKDFLVIMPKPAQTTEKAQPVSSPNVPPPATLNPSPPAPAPEVSPTAPTSTQANPLPAAATPSQPATTPSQPSQPAQPTQPTQIWGNASALVAGAELEKTIQSIMEMGFDRPEVEKALRASFFNPDRAGIPENMESTTQPAPTNRQTPSSVPVTVTAPSSNSNTASTPACMSISFQQLRQVVQQNPTFLQPLLQQIGQSNPQLLQLINANQQTFLELLNEGSTDQSALTAGEGNLSSPHYVSVTPEEKEAIDRLEALGFDRALAIEAFLACDRNEELAANYLFDHVNDE</sequence>
<dbReference type="SUPFAM" id="SSF46934">
    <property type="entry name" value="UBA-like"/>
    <property type="match status" value="2"/>
</dbReference>
<dbReference type="OrthoDB" id="419317at2759"/>
<keyword evidence="10" id="KW-1185">Reference proteome</keyword>
<evidence type="ECO:0000256" key="1">
    <source>
        <dbReference type="ARBA" id="ARBA00022737"/>
    </source>
</evidence>
<evidence type="ECO:0000256" key="6">
    <source>
        <dbReference type="SAM" id="MobiDB-lite"/>
    </source>
</evidence>
<comment type="caution">
    <text evidence="9">The sequence shown here is derived from an EMBL/GenBank/DDBJ whole genome shotgun (WGS) entry which is preliminary data.</text>
</comment>
<feature type="region of interest" description="Disordered" evidence="6">
    <location>
        <begin position="187"/>
        <end position="227"/>
    </location>
</feature>
<dbReference type="PANTHER" id="PTHR10621:SF0">
    <property type="entry name" value="UV EXCISION REPAIR PROTEIN RAD23"/>
    <property type="match status" value="1"/>
</dbReference>
<feature type="region of interest" description="Disordered" evidence="6">
    <location>
        <begin position="77"/>
        <end position="144"/>
    </location>
</feature>
<feature type="compositionally biased region" description="Pro residues" evidence="6">
    <location>
        <begin position="87"/>
        <end position="104"/>
    </location>
</feature>
<name>A0A9N9A8H4_9GLOM</name>
<dbReference type="Pfam" id="PF00240">
    <property type="entry name" value="ubiquitin"/>
    <property type="match status" value="1"/>
</dbReference>
<dbReference type="InterPro" id="IPR036353">
    <property type="entry name" value="XPC-bd_sf"/>
</dbReference>
<dbReference type="GO" id="GO:0005829">
    <property type="term" value="C:cytosol"/>
    <property type="evidence" value="ECO:0007669"/>
    <property type="project" value="TreeGrafter"/>
</dbReference>
<dbReference type="InterPro" id="IPR015940">
    <property type="entry name" value="UBA"/>
</dbReference>
<dbReference type="SUPFAM" id="SSF101238">
    <property type="entry name" value="XPC-binding domain"/>
    <property type="match status" value="1"/>
</dbReference>
<dbReference type="SMART" id="SM00213">
    <property type="entry name" value="UBQ"/>
    <property type="match status" value="1"/>
</dbReference>
<gene>
    <name evidence="9" type="ORF">ALEPTO_LOCUS4421</name>
</gene>
<evidence type="ECO:0000256" key="2">
    <source>
        <dbReference type="ARBA" id="ARBA00022763"/>
    </source>
</evidence>
<dbReference type="NCBIfam" id="TIGR00601">
    <property type="entry name" value="rad23"/>
    <property type="match status" value="1"/>
</dbReference>
<evidence type="ECO:0000256" key="3">
    <source>
        <dbReference type="ARBA" id="ARBA00023204"/>
    </source>
</evidence>
<dbReference type="Pfam" id="PF00627">
    <property type="entry name" value="UBA"/>
    <property type="match status" value="2"/>
</dbReference>
<feature type="domain" description="UBA" evidence="7">
    <location>
        <begin position="157"/>
        <end position="190"/>
    </location>
</feature>
<dbReference type="InterPro" id="IPR006636">
    <property type="entry name" value="STI1_HS-bd"/>
</dbReference>
<dbReference type="GO" id="GO:0005654">
    <property type="term" value="C:nucleoplasm"/>
    <property type="evidence" value="ECO:0007669"/>
    <property type="project" value="TreeGrafter"/>
</dbReference>
<feature type="compositionally biased region" description="Low complexity" evidence="6">
    <location>
        <begin position="105"/>
        <end position="144"/>
    </location>
</feature>
<dbReference type="GO" id="GO:0031593">
    <property type="term" value="F:polyubiquitin modification-dependent protein binding"/>
    <property type="evidence" value="ECO:0007669"/>
    <property type="project" value="UniProtKB-UniRule"/>
</dbReference>
<evidence type="ECO:0000256" key="4">
    <source>
        <dbReference type="ARBA" id="ARBA00023242"/>
    </source>
</evidence>
<dbReference type="PROSITE" id="PS50053">
    <property type="entry name" value="UBIQUITIN_2"/>
    <property type="match status" value="1"/>
</dbReference>
<dbReference type="GO" id="GO:0043130">
    <property type="term" value="F:ubiquitin binding"/>
    <property type="evidence" value="ECO:0007669"/>
    <property type="project" value="UniProtKB-UniRule"/>
</dbReference>
<dbReference type="SMART" id="SM00165">
    <property type="entry name" value="UBA"/>
    <property type="match status" value="2"/>
</dbReference>
<dbReference type="InterPro" id="IPR029071">
    <property type="entry name" value="Ubiquitin-like_domsf"/>
</dbReference>
<dbReference type="InterPro" id="IPR004806">
    <property type="entry name" value="Rad23"/>
</dbReference>
<dbReference type="SMART" id="SM00727">
    <property type="entry name" value="STI1"/>
    <property type="match status" value="1"/>
</dbReference>
<feature type="domain" description="UBA" evidence="7">
    <location>
        <begin position="306"/>
        <end position="347"/>
    </location>
</feature>
<comment type="similarity">
    <text evidence="5">Belongs to the RAD23 family.</text>
</comment>
<reference evidence="9" key="1">
    <citation type="submission" date="2021-06" db="EMBL/GenBank/DDBJ databases">
        <authorList>
            <person name="Kallberg Y."/>
            <person name="Tangrot J."/>
            <person name="Rosling A."/>
        </authorList>
    </citation>
    <scope>NUCLEOTIDE SEQUENCE</scope>
    <source>
        <strain evidence="9">FL130A</strain>
    </source>
</reference>
<evidence type="ECO:0000259" key="8">
    <source>
        <dbReference type="PROSITE" id="PS50053"/>
    </source>
</evidence>
<dbReference type="Proteomes" id="UP000789508">
    <property type="component" value="Unassembled WGS sequence"/>
</dbReference>
<evidence type="ECO:0000313" key="10">
    <source>
        <dbReference type="Proteomes" id="UP000789508"/>
    </source>
</evidence>
<dbReference type="GO" id="GO:0006289">
    <property type="term" value="P:nucleotide-excision repair"/>
    <property type="evidence" value="ECO:0007669"/>
    <property type="project" value="UniProtKB-UniRule"/>
</dbReference>
<dbReference type="CDD" id="cd01805">
    <property type="entry name" value="Ubl_Rad23"/>
    <property type="match status" value="1"/>
</dbReference>
<dbReference type="SUPFAM" id="SSF54236">
    <property type="entry name" value="Ubiquitin-like"/>
    <property type="match status" value="1"/>
</dbReference>
<evidence type="ECO:0000313" key="9">
    <source>
        <dbReference type="EMBL" id="CAG8520132.1"/>
    </source>
</evidence>
<dbReference type="Pfam" id="PF09280">
    <property type="entry name" value="XPC-binding"/>
    <property type="match status" value="1"/>
</dbReference>
<dbReference type="Gene3D" id="1.10.10.540">
    <property type="entry name" value="XPC-binding domain"/>
    <property type="match status" value="1"/>
</dbReference>